<dbReference type="EMBL" id="KB201037">
    <property type="protein sequence ID" value="ESO99392.1"/>
    <property type="molecule type" value="Genomic_DNA"/>
</dbReference>
<feature type="compositionally biased region" description="Low complexity" evidence="1">
    <location>
        <begin position="563"/>
        <end position="578"/>
    </location>
</feature>
<feature type="region of interest" description="Disordered" evidence="1">
    <location>
        <begin position="545"/>
        <end position="583"/>
    </location>
</feature>
<feature type="compositionally biased region" description="Basic and acidic residues" evidence="1">
    <location>
        <begin position="546"/>
        <end position="559"/>
    </location>
</feature>
<proteinExistence type="predicted"/>
<feature type="region of interest" description="Disordered" evidence="1">
    <location>
        <begin position="1228"/>
        <end position="1255"/>
    </location>
</feature>
<feature type="compositionally biased region" description="Low complexity" evidence="1">
    <location>
        <begin position="819"/>
        <end position="834"/>
    </location>
</feature>
<evidence type="ECO:0000256" key="1">
    <source>
        <dbReference type="SAM" id="MobiDB-lite"/>
    </source>
</evidence>
<name>V4AQA3_LOTGI</name>
<dbReference type="RefSeq" id="XP_009049882.1">
    <property type="nucleotide sequence ID" value="XM_009051634.1"/>
</dbReference>
<feature type="region of interest" description="Disordered" evidence="1">
    <location>
        <begin position="272"/>
        <end position="301"/>
    </location>
</feature>
<protein>
    <submittedName>
        <fullName evidence="2">Uncharacterized protein</fullName>
    </submittedName>
</protein>
<feature type="region of interest" description="Disordered" evidence="1">
    <location>
        <begin position="817"/>
        <end position="866"/>
    </location>
</feature>
<feature type="compositionally biased region" description="Polar residues" evidence="1">
    <location>
        <begin position="1327"/>
        <end position="1355"/>
    </location>
</feature>
<feature type="region of interest" description="Disordered" evidence="1">
    <location>
        <begin position="1313"/>
        <end position="1355"/>
    </location>
</feature>
<accession>V4AQA3</accession>
<gene>
    <name evidence="2" type="ORF">LOTGIDRAFT_158476</name>
</gene>
<evidence type="ECO:0000313" key="2">
    <source>
        <dbReference type="EMBL" id="ESO99392.1"/>
    </source>
</evidence>
<dbReference type="Proteomes" id="UP000030746">
    <property type="component" value="Unassembled WGS sequence"/>
</dbReference>
<dbReference type="HOGENOM" id="CLU_257409_0_0_1"/>
<feature type="region of interest" description="Disordered" evidence="1">
    <location>
        <begin position="227"/>
        <end position="252"/>
    </location>
</feature>
<reference evidence="2 3" key="1">
    <citation type="journal article" date="2013" name="Nature">
        <title>Insights into bilaterian evolution from three spiralian genomes.</title>
        <authorList>
            <person name="Simakov O."/>
            <person name="Marletaz F."/>
            <person name="Cho S.J."/>
            <person name="Edsinger-Gonzales E."/>
            <person name="Havlak P."/>
            <person name="Hellsten U."/>
            <person name="Kuo D.H."/>
            <person name="Larsson T."/>
            <person name="Lv J."/>
            <person name="Arendt D."/>
            <person name="Savage R."/>
            <person name="Osoegawa K."/>
            <person name="de Jong P."/>
            <person name="Grimwood J."/>
            <person name="Chapman J.A."/>
            <person name="Shapiro H."/>
            <person name="Aerts A."/>
            <person name="Otillar R.P."/>
            <person name="Terry A.Y."/>
            <person name="Boore J.L."/>
            <person name="Grigoriev I.V."/>
            <person name="Lindberg D.R."/>
            <person name="Seaver E.C."/>
            <person name="Weisblat D.A."/>
            <person name="Putnam N.H."/>
            <person name="Rokhsar D.S."/>
        </authorList>
    </citation>
    <scope>NUCLEOTIDE SEQUENCE [LARGE SCALE GENOMIC DNA]</scope>
</reference>
<dbReference type="GeneID" id="20237758"/>
<organism evidence="2 3">
    <name type="scientific">Lottia gigantea</name>
    <name type="common">Giant owl limpet</name>
    <dbReference type="NCBI Taxonomy" id="225164"/>
    <lineage>
        <taxon>Eukaryota</taxon>
        <taxon>Metazoa</taxon>
        <taxon>Spiralia</taxon>
        <taxon>Lophotrochozoa</taxon>
        <taxon>Mollusca</taxon>
        <taxon>Gastropoda</taxon>
        <taxon>Patellogastropoda</taxon>
        <taxon>Lottioidea</taxon>
        <taxon>Lottiidae</taxon>
        <taxon>Lottia</taxon>
    </lineage>
</organism>
<evidence type="ECO:0000313" key="3">
    <source>
        <dbReference type="Proteomes" id="UP000030746"/>
    </source>
</evidence>
<keyword evidence="3" id="KW-1185">Reference proteome</keyword>
<sequence>MIKPSLIVIAPVQAHQETHKRQEKSLVQMMTCQHYLTMMETRCDEGSVPTPMMPVRGRARVFGDRGTLGRSIPIHSRGCFTQMVDQCDFCDMKDSTKKVKRSTTKEKKNSLKDVYKERLGDIKKRLEFDKDCLTPTRTTRYGCQASKFTVYGGSAFREAWDEAVIYGTEDEFWEDEEKEQQRINDFQNQHRPYEMLSTESRKAYLQGCEEFEESLFHIIRPQSRERRNYSFRENNRGNPTKNKVTPPVVDPEENGREFVDGILFIGPDDMLSSRSEKSIKSSAKSKSSKRDVLSLENCESSSQVNPNDLNLLCPSKQTQTDYMSITEIQANPEDISATFHPITDTKKCYGDILRNTGQEMHSFTQSLEDLDEAIYLHALARKFHHEKQKTNGHLRMNSDKYAPPDVCVTRESERKHYKHKTRSHAINSKRHFDDFNANAIESDLKKTKLSQRALQDVMTDHCFNSQSTNQLRPSTFLTESIELDVRNYSRNHSAVEDVTKRVANVTYSDQLPQTFKLDKNSESEINDKIPKTEPHHTDLFITSLEKQSKLRHTGDRQDSLKVSGGSRNSRTSQGSSSSRHSEETIFNLTTDFSDKSLKQSNLYLGESPRNVTCDLHDIFNLEHQDHRSHRKSSSIHDAGPMSIKELDEMDDDTLADYKIRDSQRLFQEIKKMPRSTSNIVPKLDLQEISEDHSDSDIENINTDSSHKLRNSVDRKFVTVKPVKPSSLTRTKRLTENFNEADAKRSWCGCEKSNFLQNVRDLRDNINESGRTLYFDPEQALLDAGNCVSLNLSRIENCSSIGPWEVGPYSSINVEKLSIKKQQQTQSHSSPSQQSKAEKKLSQHSAPTKYDSKMSEYSHPNQQCEKHTKTGTEVKFVGLKAMHEDINNRLNQSENVVHMVGMGCSQKTDNWNSYPKLTEKSIIARDVTISKDSQVARCHKKKMEKPKPIHVRSLQIRQSKINSKVNENGKPLSASTHVTPQKERNYIYSSALIKLDRTDLKKPDKMKMAINNLSYSSPNRRVSSHSRTGNLIATDRNSLNFEERGKKLDEICGILSQSLERKSRQSLPDQTKTDYKADCCARRLSDQRKLCSTLDRHVDHLKNLNAGKKVTKSPKPIDIKFRSNQERRSVKPTYYVPEAKLNFGKPYNKEAKSDLFRNDIENFKEFLSDLENESHFDDLNFNSSENLKQSAVSCHQIQNSRNFQTSIAAKMKNEDVAWLSKALKHEDCCEHNSTENDPSSMLTEDEDNHSKSSEDEMALTMSDLYTPVTQLISEEYDDNSSEKSTTIQESDLPLKTVYQNLINHRKAKCYNDLNEKSGKRSRNEDISSRTSTNSICYNSRETPTRDFNTSLNKKPG</sequence>
<dbReference type="KEGG" id="lgi:LOTGIDRAFT_158476"/>
<dbReference type="CTD" id="20237758"/>
<feature type="compositionally biased region" description="Basic and acidic residues" evidence="1">
    <location>
        <begin position="1313"/>
        <end position="1326"/>
    </location>
</feature>